<feature type="compositionally biased region" description="Basic and acidic residues" evidence="1">
    <location>
        <begin position="61"/>
        <end position="72"/>
    </location>
</feature>
<evidence type="ECO:0000313" key="2">
    <source>
        <dbReference type="EMBL" id="CAD5114447.1"/>
    </source>
</evidence>
<dbReference type="EMBL" id="CAJFCJ010000005">
    <property type="protein sequence ID" value="CAD5114447.1"/>
    <property type="molecule type" value="Genomic_DNA"/>
</dbReference>
<evidence type="ECO:0000313" key="3">
    <source>
        <dbReference type="Proteomes" id="UP000549394"/>
    </source>
</evidence>
<keyword evidence="3" id="KW-1185">Reference proteome</keyword>
<dbReference type="Proteomes" id="UP000549394">
    <property type="component" value="Unassembled WGS sequence"/>
</dbReference>
<name>A0A7I8VGQ6_9ANNE</name>
<sequence length="159" mass="17991">MYSQRVSVISFDSFSTFDDINAPKDEEALYDTVAKEICTSEAAIQVNVDSLSRRNKEIVKEVEESSSMRDDGITSDYSQLSQKEEDSASIGSSVVKFRRIRTLDMGRSVDKEEEEEKRNKLFSAWKTAVATVRIANWLSDKPKQADEDDGWSEQDSSIV</sequence>
<accession>A0A7I8VGQ6</accession>
<reference evidence="2 3" key="1">
    <citation type="submission" date="2020-08" db="EMBL/GenBank/DDBJ databases">
        <authorList>
            <person name="Hejnol A."/>
        </authorList>
    </citation>
    <scope>NUCLEOTIDE SEQUENCE [LARGE SCALE GENOMIC DNA]</scope>
</reference>
<protein>
    <submittedName>
        <fullName evidence="2">Uncharacterized protein</fullName>
    </submittedName>
</protein>
<organism evidence="2 3">
    <name type="scientific">Dimorphilus gyrociliatus</name>
    <dbReference type="NCBI Taxonomy" id="2664684"/>
    <lineage>
        <taxon>Eukaryota</taxon>
        <taxon>Metazoa</taxon>
        <taxon>Spiralia</taxon>
        <taxon>Lophotrochozoa</taxon>
        <taxon>Annelida</taxon>
        <taxon>Polychaeta</taxon>
        <taxon>Polychaeta incertae sedis</taxon>
        <taxon>Dinophilidae</taxon>
        <taxon>Dimorphilus</taxon>
    </lineage>
</organism>
<gene>
    <name evidence="2" type="ORF">DGYR_LOCUS3287</name>
</gene>
<evidence type="ECO:0000256" key="1">
    <source>
        <dbReference type="SAM" id="MobiDB-lite"/>
    </source>
</evidence>
<dbReference type="AlphaFoldDB" id="A0A7I8VGQ6"/>
<feature type="region of interest" description="Disordered" evidence="1">
    <location>
        <begin position="61"/>
        <end position="87"/>
    </location>
</feature>
<feature type="region of interest" description="Disordered" evidence="1">
    <location>
        <begin position="139"/>
        <end position="159"/>
    </location>
</feature>
<comment type="caution">
    <text evidence="2">The sequence shown here is derived from an EMBL/GenBank/DDBJ whole genome shotgun (WGS) entry which is preliminary data.</text>
</comment>
<proteinExistence type="predicted"/>